<keyword evidence="2" id="KW-0808">Transferase</keyword>
<reference evidence="2 3" key="1">
    <citation type="submission" date="2020-01" db="EMBL/GenBank/DDBJ databases">
        <title>Genomes of bacteria type strains.</title>
        <authorList>
            <person name="Chen J."/>
            <person name="Zhu S."/>
            <person name="Yang J."/>
        </authorList>
    </citation>
    <scope>NUCLEOTIDE SEQUENCE [LARGE SCALE GENOMIC DNA]</scope>
    <source>
        <strain evidence="2 3">LMG 24078</strain>
    </source>
</reference>
<dbReference type="GO" id="GO:0016740">
    <property type="term" value="F:transferase activity"/>
    <property type="evidence" value="ECO:0007669"/>
    <property type="project" value="UniProtKB-KW"/>
</dbReference>
<proteinExistence type="predicted"/>
<dbReference type="Pfam" id="PF00535">
    <property type="entry name" value="Glycos_transf_2"/>
    <property type="match status" value="1"/>
</dbReference>
<name>A0A6N9TAY5_9ALTE</name>
<gene>
    <name evidence="2" type="ORF">GTQ48_01915</name>
</gene>
<sequence>MLDVTVDAVIPHYGELTQLLNILDCFQIADKPIGFGKIIIVENGQEANASNVGNLYPSLNIVYIHTETAGLTNARNIGVHSSEAKFILLLDNDLSFNKSFLSQYYEAFSKRGQMYFYGGQIEPVFESSPQEWLLDYCPTSVKGLFFDEDSETNKPEFLGGNHAISRKAIEFLIKENGQVYDGESATADSGGIGEETRLQSYLLAKGFKGWKVSEATVLHPVPTESLTYEWVCNRRYRAGVTAGSTELATHKSVPVWLSKIFYLSSIKEQAFLLFSKRLALKYGVSRAWAKGAIDAIKNRTLK</sequence>
<keyword evidence="3" id="KW-1185">Reference proteome</keyword>
<protein>
    <submittedName>
        <fullName evidence="2">Glycosyltransferase</fullName>
    </submittedName>
</protein>
<dbReference type="Proteomes" id="UP000471381">
    <property type="component" value="Unassembled WGS sequence"/>
</dbReference>
<accession>A0A6N9TAY5</accession>
<dbReference type="CDD" id="cd00761">
    <property type="entry name" value="Glyco_tranf_GTA_type"/>
    <property type="match status" value="1"/>
</dbReference>
<dbReference type="InterPro" id="IPR001173">
    <property type="entry name" value="Glyco_trans_2-like"/>
</dbReference>
<comment type="caution">
    <text evidence="2">The sequence shown here is derived from an EMBL/GenBank/DDBJ whole genome shotgun (WGS) entry which is preliminary data.</text>
</comment>
<evidence type="ECO:0000259" key="1">
    <source>
        <dbReference type="Pfam" id="PF00535"/>
    </source>
</evidence>
<dbReference type="AlphaFoldDB" id="A0A6N9TAY5"/>
<feature type="domain" description="Glycosyltransferase 2-like" evidence="1">
    <location>
        <begin position="8"/>
        <end position="166"/>
    </location>
</feature>
<dbReference type="EMBL" id="JAAAWO010000001">
    <property type="protein sequence ID" value="NDW14291.1"/>
    <property type="molecule type" value="Genomic_DNA"/>
</dbReference>
<dbReference type="RefSeq" id="WP_163104884.1">
    <property type="nucleotide sequence ID" value="NZ_JAAAWO010000001.1"/>
</dbReference>
<evidence type="ECO:0000313" key="3">
    <source>
        <dbReference type="Proteomes" id="UP000471381"/>
    </source>
</evidence>
<dbReference type="Gene3D" id="3.90.550.10">
    <property type="entry name" value="Spore Coat Polysaccharide Biosynthesis Protein SpsA, Chain A"/>
    <property type="match status" value="1"/>
</dbReference>
<dbReference type="SUPFAM" id="SSF53448">
    <property type="entry name" value="Nucleotide-diphospho-sugar transferases"/>
    <property type="match status" value="1"/>
</dbReference>
<dbReference type="InterPro" id="IPR029044">
    <property type="entry name" value="Nucleotide-diphossugar_trans"/>
</dbReference>
<organism evidence="2 3">
    <name type="scientific">Alteromonas genovensis</name>
    <dbReference type="NCBI Taxonomy" id="471225"/>
    <lineage>
        <taxon>Bacteria</taxon>
        <taxon>Pseudomonadati</taxon>
        <taxon>Pseudomonadota</taxon>
        <taxon>Gammaproteobacteria</taxon>
        <taxon>Alteromonadales</taxon>
        <taxon>Alteromonadaceae</taxon>
        <taxon>Alteromonas/Salinimonas group</taxon>
        <taxon>Alteromonas</taxon>
    </lineage>
</organism>
<evidence type="ECO:0000313" key="2">
    <source>
        <dbReference type="EMBL" id="NDW14291.1"/>
    </source>
</evidence>